<dbReference type="PANTHER" id="PTHR12697">
    <property type="entry name" value="PBS LYASE HEAT-LIKE PROTEIN"/>
    <property type="match status" value="1"/>
</dbReference>
<reference evidence="2 3" key="1">
    <citation type="journal article" date="2017" name="Genome Announc.">
        <title>Complete Genome Sequences of Two Acetylene-Fermenting Pelobacter acetylenicus Strains.</title>
        <authorList>
            <person name="Sutton J.M."/>
            <person name="Baesman S.M."/>
            <person name="Fierst J.L."/>
            <person name="Poret-Peterson A.T."/>
            <person name="Oremland R.S."/>
            <person name="Dunlap D.S."/>
            <person name="Akob D.M."/>
        </authorList>
    </citation>
    <scope>NUCLEOTIDE SEQUENCE [LARGE SCALE GENOMIC DNA]</scope>
    <source>
        <strain evidence="2 3">DSM 3247</strain>
    </source>
</reference>
<evidence type="ECO:0000256" key="1">
    <source>
        <dbReference type="SAM" id="MobiDB-lite"/>
    </source>
</evidence>
<keyword evidence="3" id="KW-1185">Reference proteome</keyword>
<dbReference type="InterPro" id="IPR016024">
    <property type="entry name" value="ARM-type_fold"/>
</dbReference>
<sequence>MTTESPPQQSLDLALAALTRLIKLIKAVRFYPPEHPTLKLVGDETLEAFRPLLQNGNLAVTVRKDGILHQGETIGRSHGGIRSLAHFLFARRIQQLLFLPELTVRDLMVFSRNVVRKTSDIQQQGGLQEALLAEQATGIWINEIDLSVIRDVKQRLQQREEALSAGSEETSESENKSDNPMLHQEGIATEACQETAFDKHLLDQLSLEQVLVQLPREASENRFRQLLGVLPDLVRRQLVNKDLTLVLQTYRTLAGLHGNRRINQSRRSEIIKCLDLLTRPDIIAFLIEALCNRTSAKNLRLQTMQTLIFLRYRTILPLIERLTEENDPLARKFLSTALVEIGTPAVPDLLRIMTDERWYVIRNIVAILGQIGSQHAVPYLKPLLWHKDLRIARESVRALARIGGAQALEALLQLIDSGQQDLYPQAIIALGIMRDPMAVSKLVGIMTCRDPFRKKTEMKIAAIKALGRIGCIDAAPDLERMAKRRFFWSDRRRAALRIQAIAALGQIRAPASRPVLETISQERDQRIAQCAARTLKLWPDR</sequence>
<dbReference type="EMBL" id="CP015518">
    <property type="protein sequence ID" value="APG24145.1"/>
    <property type="molecule type" value="Genomic_DNA"/>
</dbReference>
<dbReference type="SUPFAM" id="SSF48371">
    <property type="entry name" value="ARM repeat"/>
    <property type="match status" value="2"/>
</dbReference>
<dbReference type="InterPro" id="IPR011989">
    <property type="entry name" value="ARM-like"/>
</dbReference>
<dbReference type="Pfam" id="PF13646">
    <property type="entry name" value="HEAT_2"/>
    <property type="match status" value="1"/>
</dbReference>
<feature type="region of interest" description="Disordered" evidence="1">
    <location>
        <begin position="160"/>
        <end position="180"/>
    </location>
</feature>
<dbReference type="InterPro" id="IPR004155">
    <property type="entry name" value="PBS_lyase_HEAT"/>
</dbReference>
<name>A0A1L3GE98_SYNAC</name>
<dbReference type="SMART" id="SM00567">
    <property type="entry name" value="EZ_HEAT"/>
    <property type="match status" value="5"/>
</dbReference>
<evidence type="ECO:0000313" key="3">
    <source>
        <dbReference type="Proteomes" id="UP000182264"/>
    </source>
</evidence>
<gene>
    <name evidence="2" type="ORF">A7E75_03175</name>
</gene>
<accession>A0A1L3GE98</accession>
<dbReference type="Proteomes" id="UP000182264">
    <property type="component" value="Chromosome"/>
</dbReference>
<dbReference type="AlphaFoldDB" id="A0A1L3GE98"/>
<dbReference type="GO" id="GO:0016491">
    <property type="term" value="F:oxidoreductase activity"/>
    <property type="evidence" value="ECO:0007669"/>
    <property type="project" value="TreeGrafter"/>
</dbReference>
<dbReference type="PANTHER" id="PTHR12697:SF38">
    <property type="entry name" value="PBS LYASE HEAT DOMAIN PROTEIN REPEAT-CONTAINING PROTEIN"/>
    <property type="match status" value="1"/>
</dbReference>
<dbReference type="STRING" id="29542.A6070_11800"/>
<dbReference type="Gene3D" id="1.25.10.10">
    <property type="entry name" value="Leucine-rich Repeat Variant"/>
    <property type="match status" value="1"/>
</dbReference>
<dbReference type="RefSeq" id="WP_072285962.1">
    <property type="nucleotide sequence ID" value="NZ_CP015518.1"/>
</dbReference>
<evidence type="ECO:0008006" key="4">
    <source>
        <dbReference type="Google" id="ProtNLM"/>
    </source>
</evidence>
<evidence type="ECO:0000313" key="2">
    <source>
        <dbReference type="EMBL" id="APG24145.1"/>
    </source>
</evidence>
<protein>
    <recommendedName>
        <fullName evidence="4">HEAT repeat domain-containing protein</fullName>
    </recommendedName>
</protein>
<proteinExistence type="predicted"/>
<organism evidence="2 3">
    <name type="scientific">Syntrophotalea acetylenica</name>
    <name type="common">Pelobacter acetylenicus</name>
    <dbReference type="NCBI Taxonomy" id="29542"/>
    <lineage>
        <taxon>Bacteria</taxon>
        <taxon>Pseudomonadati</taxon>
        <taxon>Thermodesulfobacteriota</taxon>
        <taxon>Desulfuromonadia</taxon>
        <taxon>Desulfuromonadales</taxon>
        <taxon>Syntrophotaleaceae</taxon>
        <taxon>Syntrophotalea</taxon>
    </lineage>
</organism>